<organism evidence="1">
    <name type="scientific">marine sediment metagenome</name>
    <dbReference type="NCBI Taxonomy" id="412755"/>
    <lineage>
        <taxon>unclassified sequences</taxon>
        <taxon>metagenomes</taxon>
        <taxon>ecological metagenomes</taxon>
    </lineage>
</organism>
<proteinExistence type="predicted"/>
<dbReference type="EMBL" id="LAZR01000196">
    <property type="protein sequence ID" value="KKN82699.1"/>
    <property type="molecule type" value="Genomic_DNA"/>
</dbReference>
<dbReference type="PROSITE" id="PS50005">
    <property type="entry name" value="TPR"/>
    <property type="match status" value="1"/>
</dbReference>
<dbReference type="AlphaFoldDB" id="A0A0F9TTM5"/>
<sequence>MHDIIQKKVKVFIDLSSNYNDIEKLPVTYPLLSKKSFKNNIDAIYKSDTTLEFIKQLPKGYVELICPITSLLTHSQHSLPLGDANALYFRGTEPFYVLQGNFCIEAFYYPNSSVFILLRGCLDHEVKLQKLLTLLHNKGRELELYYQKSTNFCGFYCFHQSPYHYYYFKVSHLLPALAEVHGLNDISVYSLPGKSFLDLSQISEKISKDIILNKMFSLEEHDKQASFYVCIGDHRKHLTKDKIEISDFSVQKYLINKDFENKKIDEIKKLSKTHFVLWLGITSGKRIWVEQIQTYKKLIEGLLNIVSNVVVIVDGWTKGRGYKDEAPTEDQKLADKLVSSFTGHKNIKFINLVAEKAEIKAKAALDVDFFVANHATGSIWVSRIAGAKGVTHISNLARESAVSQHIHPHAQLFPKEHISDIESEDAHTPFHVSYSILPEKFMSVVLPLLGETYNTKVENLKSWKIFHNLKFTNKTNPADALRDIAVAFGSVGDIETAYALMSKALEQRPNGPFIKQKVNDWRPKT</sequence>
<evidence type="ECO:0000313" key="1">
    <source>
        <dbReference type="EMBL" id="KKN82699.1"/>
    </source>
</evidence>
<comment type="caution">
    <text evidence="1">The sequence shown here is derived from an EMBL/GenBank/DDBJ whole genome shotgun (WGS) entry which is preliminary data.</text>
</comment>
<reference evidence="1" key="1">
    <citation type="journal article" date="2015" name="Nature">
        <title>Complex archaea that bridge the gap between prokaryotes and eukaryotes.</title>
        <authorList>
            <person name="Spang A."/>
            <person name="Saw J.H."/>
            <person name="Jorgensen S.L."/>
            <person name="Zaremba-Niedzwiedzka K."/>
            <person name="Martijn J."/>
            <person name="Lind A.E."/>
            <person name="van Eijk R."/>
            <person name="Schleper C."/>
            <person name="Guy L."/>
            <person name="Ettema T.J."/>
        </authorList>
    </citation>
    <scope>NUCLEOTIDE SEQUENCE</scope>
</reference>
<dbReference type="InterPro" id="IPR019734">
    <property type="entry name" value="TPR_rpt"/>
</dbReference>
<accession>A0A0F9TTM5</accession>
<name>A0A0F9TTM5_9ZZZZ</name>
<gene>
    <name evidence="1" type="ORF">LCGC14_0306570</name>
</gene>
<protein>
    <submittedName>
        <fullName evidence="1">Uncharacterized protein</fullName>
    </submittedName>
</protein>